<evidence type="ECO:0000256" key="2">
    <source>
        <dbReference type="ARBA" id="ARBA00022771"/>
    </source>
</evidence>
<reference evidence="11 12" key="1">
    <citation type="submission" date="2023-03" db="EMBL/GenBank/DDBJ databases">
        <title>High-quality genome of Scylla paramamosain provides insights in environmental adaptation.</title>
        <authorList>
            <person name="Zhang L."/>
        </authorList>
    </citation>
    <scope>NUCLEOTIDE SEQUENCE [LARGE SCALE GENOMIC DNA]</scope>
    <source>
        <strain evidence="11">LZ_2023a</strain>
        <tissue evidence="11">Muscle</tissue>
    </source>
</reference>
<keyword evidence="4" id="KW-0805">Transcription regulation</keyword>
<dbReference type="SMART" id="SM00399">
    <property type="entry name" value="ZnF_C4"/>
    <property type="match status" value="1"/>
</dbReference>
<dbReference type="SUPFAM" id="SSF57716">
    <property type="entry name" value="Glucocorticoid receptor-like (DNA-binding domain)"/>
    <property type="match status" value="1"/>
</dbReference>
<evidence type="ECO:0000256" key="4">
    <source>
        <dbReference type="ARBA" id="ARBA00023015"/>
    </source>
</evidence>
<protein>
    <recommendedName>
        <fullName evidence="10">Nuclear receptor domain-containing protein</fullName>
    </recommendedName>
</protein>
<evidence type="ECO:0000256" key="8">
    <source>
        <dbReference type="ARBA" id="ARBA00023242"/>
    </source>
</evidence>
<dbReference type="EMBL" id="JARAKH010000043">
    <property type="protein sequence ID" value="KAK8379930.1"/>
    <property type="molecule type" value="Genomic_DNA"/>
</dbReference>
<proteinExistence type="predicted"/>
<dbReference type="PRINTS" id="PR00047">
    <property type="entry name" value="STROIDFINGER"/>
</dbReference>
<feature type="region of interest" description="Disordered" evidence="9">
    <location>
        <begin position="222"/>
        <end position="241"/>
    </location>
</feature>
<organism evidence="11 12">
    <name type="scientific">Scylla paramamosain</name>
    <name type="common">Mud crab</name>
    <dbReference type="NCBI Taxonomy" id="85552"/>
    <lineage>
        <taxon>Eukaryota</taxon>
        <taxon>Metazoa</taxon>
        <taxon>Ecdysozoa</taxon>
        <taxon>Arthropoda</taxon>
        <taxon>Crustacea</taxon>
        <taxon>Multicrustacea</taxon>
        <taxon>Malacostraca</taxon>
        <taxon>Eumalacostraca</taxon>
        <taxon>Eucarida</taxon>
        <taxon>Decapoda</taxon>
        <taxon>Pleocyemata</taxon>
        <taxon>Brachyura</taxon>
        <taxon>Eubrachyura</taxon>
        <taxon>Portunoidea</taxon>
        <taxon>Portunidae</taxon>
        <taxon>Portuninae</taxon>
        <taxon>Scylla</taxon>
    </lineage>
</organism>
<feature type="compositionally biased region" description="Low complexity" evidence="9">
    <location>
        <begin position="257"/>
        <end position="268"/>
    </location>
</feature>
<keyword evidence="6" id="KW-0804">Transcription</keyword>
<evidence type="ECO:0000313" key="12">
    <source>
        <dbReference type="Proteomes" id="UP001487740"/>
    </source>
</evidence>
<dbReference type="GO" id="GO:0043565">
    <property type="term" value="F:sequence-specific DNA binding"/>
    <property type="evidence" value="ECO:0007669"/>
    <property type="project" value="InterPro"/>
</dbReference>
<keyword evidence="8" id="KW-0539">Nucleus</keyword>
<evidence type="ECO:0000256" key="6">
    <source>
        <dbReference type="ARBA" id="ARBA00023163"/>
    </source>
</evidence>
<evidence type="ECO:0000256" key="3">
    <source>
        <dbReference type="ARBA" id="ARBA00022833"/>
    </source>
</evidence>
<dbReference type="Proteomes" id="UP001487740">
    <property type="component" value="Unassembled WGS sequence"/>
</dbReference>
<name>A0AAW0SX91_SCYPA</name>
<accession>A0AAW0SX91</accession>
<keyword evidence="5" id="KW-0238">DNA-binding</keyword>
<evidence type="ECO:0000313" key="11">
    <source>
        <dbReference type="EMBL" id="KAK8379930.1"/>
    </source>
</evidence>
<keyword evidence="2" id="KW-0863">Zinc-finger</keyword>
<evidence type="ECO:0000256" key="5">
    <source>
        <dbReference type="ARBA" id="ARBA00023125"/>
    </source>
</evidence>
<dbReference type="InterPro" id="IPR001628">
    <property type="entry name" value="Znf_hrmn_rcpt"/>
</dbReference>
<evidence type="ECO:0000259" key="10">
    <source>
        <dbReference type="PROSITE" id="PS51030"/>
    </source>
</evidence>
<evidence type="ECO:0000256" key="9">
    <source>
        <dbReference type="SAM" id="MobiDB-lite"/>
    </source>
</evidence>
<feature type="domain" description="Nuclear receptor" evidence="10">
    <location>
        <begin position="2"/>
        <end position="78"/>
    </location>
</feature>
<dbReference type="Gene3D" id="3.30.50.10">
    <property type="entry name" value="Erythroid Transcription Factor GATA-1, subunit A"/>
    <property type="match status" value="1"/>
</dbReference>
<dbReference type="PROSITE" id="PS51030">
    <property type="entry name" value="NUCLEAR_REC_DBD_2"/>
    <property type="match status" value="1"/>
</dbReference>
<keyword evidence="7" id="KW-0675">Receptor</keyword>
<feature type="compositionally biased region" description="Pro residues" evidence="9">
    <location>
        <begin position="225"/>
        <end position="239"/>
    </location>
</feature>
<sequence length="277" mass="29585">MNQLCRVCGEAAAGFHFGAFTCEGCKSFFGRTYNNAGSLGHCKNGGRCVITKKNRTSCKACRLTKCLAAGMSKSGSRYGRRSNWFKIHCLLQEKASATLSAASNVLSPGCKRSLHHLEDARVKDEDSGTDSPALSSPESQTSEGSGMIPAGLPSRCILSLESCRRFSYTHPHLRPILVYHSIRISPHTAPSPWHPPPPPPSLMTWRRDLTCKPGACCRSGLLSPSPHPSASPSRHPSPPRTQLTCMRVTAASSPALLLPSAGPASHAPTPVDLSCNA</sequence>
<keyword evidence="1" id="KW-0479">Metal-binding</keyword>
<dbReference type="GO" id="GO:0003700">
    <property type="term" value="F:DNA-binding transcription factor activity"/>
    <property type="evidence" value="ECO:0007669"/>
    <property type="project" value="InterPro"/>
</dbReference>
<dbReference type="GO" id="GO:0008270">
    <property type="term" value="F:zinc ion binding"/>
    <property type="evidence" value="ECO:0007669"/>
    <property type="project" value="UniProtKB-KW"/>
</dbReference>
<dbReference type="InterPro" id="IPR050200">
    <property type="entry name" value="Nuclear_hormone_rcpt_NR3"/>
</dbReference>
<keyword evidence="3" id="KW-0862">Zinc</keyword>
<gene>
    <name evidence="11" type="ORF">O3P69_019747</name>
</gene>
<comment type="caution">
    <text evidence="11">The sequence shown here is derived from an EMBL/GenBank/DDBJ whole genome shotgun (WGS) entry which is preliminary data.</text>
</comment>
<dbReference type="PANTHER" id="PTHR48092">
    <property type="entry name" value="KNIRPS-RELATED PROTEIN-RELATED"/>
    <property type="match status" value="1"/>
</dbReference>
<dbReference type="InterPro" id="IPR013088">
    <property type="entry name" value="Znf_NHR/GATA"/>
</dbReference>
<dbReference type="AlphaFoldDB" id="A0AAW0SX91"/>
<dbReference type="Pfam" id="PF00105">
    <property type="entry name" value="zf-C4"/>
    <property type="match status" value="1"/>
</dbReference>
<evidence type="ECO:0000256" key="7">
    <source>
        <dbReference type="ARBA" id="ARBA00023170"/>
    </source>
</evidence>
<dbReference type="PROSITE" id="PS00031">
    <property type="entry name" value="NUCLEAR_REC_DBD_1"/>
    <property type="match status" value="1"/>
</dbReference>
<feature type="region of interest" description="Disordered" evidence="9">
    <location>
        <begin position="257"/>
        <end position="277"/>
    </location>
</feature>
<keyword evidence="12" id="KW-1185">Reference proteome</keyword>
<feature type="compositionally biased region" description="Polar residues" evidence="9">
    <location>
        <begin position="129"/>
        <end position="144"/>
    </location>
</feature>
<evidence type="ECO:0000256" key="1">
    <source>
        <dbReference type="ARBA" id="ARBA00022723"/>
    </source>
</evidence>
<feature type="region of interest" description="Disordered" evidence="9">
    <location>
        <begin position="119"/>
        <end position="148"/>
    </location>
</feature>